<dbReference type="EMBL" id="BGPR01069650">
    <property type="protein sequence ID" value="GBO43272.1"/>
    <property type="molecule type" value="Genomic_DNA"/>
</dbReference>
<comment type="caution">
    <text evidence="3">The sequence shown here is derived from an EMBL/GenBank/DDBJ whole genome shotgun (WGS) entry which is preliminary data.</text>
</comment>
<dbReference type="Proteomes" id="UP000499080">
    <property type="component" value="Unassembled WGS sequence"/>
</dbReference>
<proteinExistence type="predicted"/>
<feature type="region of interest" description="Disordered" evidence="1">
    <location>
        <begin position="1"/>
        <end position="21"/>
    </location>
</feature>
<dbReference type="AlphaFoldDB" id="A0A4Y2X149"/>
<dbReference type="PANTHER" id="PTHR20872:SF1">
    <property type="entry name" value="F-BOX DOMAIN-CONTAINING PROTEIN"/>
    <property type="match status" value="1"/>
</dbReference>
<evidence type="ECO:0000313" key="5">
    <source>
        <dbReference type="Proteomes" id="UP000499080"/>
    </source>
</evidence>
<dbReference type="Gene3D" id="1.20.1280.50">
    <property type="match status" value="1"/>
</dbReference>
<evidence type="ECO:0000259" key="2">
    <source>
        <dbReference type="PROSITE" id="PS50181"/>
    </source>
</evidence>
<feature type="compositionally biased region" description="Basic and acidic residues" evidence="1">
    <location>
        <begin position="9"/>
        <end position="21"/>
    </location>
</feature>
<dbReference type="OrthoDB" id="6409609at2759"/>
<dbReference type="PANTHER" id="PTHR20872">
    <property type="match status" value="1"/>
</dbReference>
<reference evidence="3 5" key="1">
    <citation type="journal article" date="2019" name="Sci. Rep.">
        <title>Orb-weaving spider Araneus ventricosus genome elucidates the spidroin gene catalogue.</title>
        <authorList>
            <person name="Kono N."/>
            <person name="Nakamura H."/>
            <person name="Ohtoshi R."/>
            <person name="Moran D.A.P."/>
            <person name="Shinohara A."/>
            <person name="Yoshida Y."/>
            <person name="Fujiwara M."/>
            <person name="Mori M."/>
            <person name="Tomita M."/>
            <person name="Arakawa K."/>
        </authorList>
    </citation>
    <scope>NUCLEOTIDE SEQUENCE [LARGE SCALE GENOMIC DNA]</scope>
</reference>
<gene>
    <name evidence="3" type="ORF">AVEN_258843_1</name>
    <name evidence="4" type="ORF">AVEN_39332_1</name>
</gene>
<sequence length="490" mass="56956">MGALLSSEQKTETEESEKKDWSELPLPPLEKIYSYLSHADRAKMSLVCRNWSQGYGSPSLWTNFRFKSCECQLSMDTCSLIKFVMKYGSMFRHVEVRYYHSTRNNYAWCRHLIAFLQQMTTNSQLTSVKFRGFMWCFPHIDASFRGDVKRAIGDFLGSQDHLKTIQFTYCFCNHRECLELLKELNVNSRNSIEHLRLQVLGFCEPLQAKEQDSDVTQGLLTLTGLESLTTALEIEYSLIFENKFARQSAAIKTLNCTQRLILSKLIIEYDSFFRDTDIDVYDGLKSFDWEFLTKLYPDLQVELNISSYSLLMREVERLIVRNMPITRLNYIIEDSPNHSSLMQIEEFFSHLLVCKTNDHLITLYLNWEIPIPNLASTFIPFLQACKKLEFLDLFIVSPVNGLGSLLESWLENRLESLEKVQILIFGIDDEDDRKTLQNSTTEYVSRLKSIGLNVKEFNPLANICPLIKTLSITRQPTEASRKRLSLIDLR</sequence>
<dbReference type="PROSITE" id="PS50181">
    <property type="entry name" value="FBOX"/>
    <property type="match status" value="1"/>
</dbReference>
<dbReference type="InterPro" id="IPR001810">
    <property type="entry name" value="F-box_dom"/>
</dbReference>
<name>A0A4Y2X149_ARAVE</name>
<dbReference type="Pfam" id="PF12937">
    <property type="entry name" value="F-box-like"/>
    <property type="match status" value="1"/>
</dbReference>
<protein>
    <recommendedName>
        <fullName evidence="2">F-box domain-containing protein</fullName>
    </recommendedName>
</protein>
<dbReference type="EMBL" id="BGPR01069648">
    <property type="protein sequence ID" value="GBO43269.1"/>
    <property type="molecule type" value="Genomic_DNA"/>
</dbReference>
<dbReference type="SUPFAM" id="SSF81383">
    <property type="entry name" value="F-box domain"/>
    <property type="match status" value="1"/>
</dbReference>
<organism evidence="3 5">
    <name type="scientific">Araneus ventricosus</name>
    <name type="common">Orbweaver spider</name>
    <name type="synonym">Epeira ventricosa</name>
    <dbReference type="NCBI Taxonomy" id="182803"/>
    <lineage>
        <taxon>Eukaryota</taxon>
        <taxon>Metazoa</taxon>
        <taxon>Ecdysozoa</taxon>
        <taxon>Arthropoda</taxon>
        <taxon>Chelicerata</taxon>
        <taxon>Arachnida</taxon>
        <taxon>Araneae</taxon>
        <taxon>Araneomorphae</taxon>
        <taxon>Entelegynae</taxon>
        <taxon>Araneoidea</taxon>
        <taxon>Araneidae</taxon>
        <taxon>Araneus</taxon>
    </lineage>
</organism>
<dbReference type="InterPro" id="IPR036047">
    <property type="entry name" value="F-box-like_dom_sf"/>
</dbReference>
<evidence type="ECO:0000256" key="1">
    <source>
        <dbReference type="SAM" id="MobiDB-lite"/>
    </source>
</evidence>
<evidence type="ECO:0000313" key="3">
    <source>
        <dbReference type="EMBL" id="GBO43269.1"/>
    </source>
</evidence>
<dbReference type="FunFam" id="1.20.1280.50:FF:000005">
    <property type="entry name" value="F-box/LRR-repeat protein 3 isoform X1"/>
    <property type="match status" value="1"/>
</dbReference>
<accession>A0A4Y2X149</accession>
<feature type="domain" description="F-box" evidence="2">
    <location>
        <begin position="18"/>
        <end position="64"/>
    </location>
</feature>
<evidence type="ECO:0000313" key="4">
    <source>
        <dbReference type="EMBL" id="GBO43272.1"/>
    </source>
</evidence>
<keyword evidence="5" id="KW-1185">Reference proteome</keyword>